<dbReference type="KEGG" id="bcu:BCAH820_2179"/>
<dbReference type="RefSeq" id="WP_000456977.1">
    <property type="nucleotide sequence ID" value="NC_011773.1"/>
</dbReference>
<dbReference type="Proteomes" id="UP000001363">
    <property type="component" value="Chromosome"/>
</dbReference>
<protein>
    <recommendedName>
        <fullName evidence="3">Group-specific protein</fullName>
    </recommendedName>
</protein>
<dbReference type="AlphaFoldDB" id="B7JLK6"/>
<dbReference type="EMBL" id="CP001283">
    <property type="protein sequence ID" value="ACK88098.1"/>
    <property type="molecule type" value="Genomic_DNA"/>
</dbReference>
<evidence type="ECO:0000313" key="2">
    <source>
        <dbReference type="Proteomes" id="UP000001363"/>
    </source>
</evidence>
<gene>
    <name evidence="1" type="ordered locus">BCAH820_2179</name>
</gene>
<dbReference type="HOGENOM" id="CLU_1502892_0_0_9"/>
<proteinExistence type="predicted"/>
<evidence type="ECO:0000313" key="1">
    <source>
        <dbReference type="EMBL" id="ACK88098.1"/>
    </source>
</evidence>
<sequence>MEYVYHMVPEKLKGEYLIPLNELKRLYPSLYGDYIQKYKDHPQRENLLTRKIPKLECLWNDVVHFLPLHPYEIYKALLEIGVNIHTNKLFYKIPISALKGQCMAIYKYSKHNWGGPNSELKECEIEFINFNEYKEYKEYKELKQLNTYTKEYYRDEYKNGRRFGMFHLIPHVLVKGKVEVKHIEIINWSIDPVND</sequence>
<evidence type="ECO:0008006" key="3">
    <source>
        <dbReference type="Google" id="ProtNLM"/>
    </source>
</evidence>
<organism evidence="1 2">
    <name type="scientific">Bacillus cereus (strain AH820)</name>
    <dbReference type="NCBI Taxonomy" id="405535"/>
    <lineage>
        <taxon>Bacteria</taxon>
        <taxon>Bacillati</taxon>
        <taxon>Bacillota</taxon>
        <taxon>Bacilli</taxon>
        <taxon>Bacillales</taxon>
        <taxon>Bacillaceae</taxon>
        <taxon>Bacillus</taxon>
        <taxon>Bacillus cereus group</taxon>
    </lineage>
</organism>
<accession>B7JLK6</accession>
<reference evidence="1 2" key="1">
    <citation type="submission" date="2008-10" db="EMBL/GenBank/DDBJ databases">
        <title>Genome sequence of Bacillus cereus AH820.</title>
        <authorList>
            <person name="Dodson R.J."/>
            <person name="Durkin A.S."/>
            <person name="Rosovitz M.J."/>
            <person name="Rasko D.A."/>
            <person name="Hoffmaster A."/>
            <person name="Ravel J."/>
            <person name="Sutton G."/>
        </authorList>
    </citation>
    <scope>NUCLEOTIDE SEQUENCE [LARGE SCALE GENOMIC DNA]</scope>
    <source>
        <strain evidence="1 2">AH820</strain>
    </source>
</reference>
<name>B7JLK6_BACC0</name>